<organism evidence="2 3">
    <name type="scientific">Legionella drancourtii LLAP12</name>
    <dbReference type="NCBI Taxonomy" id="658187"/>
    <lineage>
        <taxon>Bacteria</taxon>
        <taxon>Pseudomonadati</taxon>
        <taxon>Pseudomonadota</taxon>
        <taxon>Gammaproteobacteria</taxon>
        <taxon>Legionellales</taxon>
        <taxon>Legionellaceae</taxon>
        <taxon>Legionella</taxon>
    </lineage>
</organism>
<name>G9ESJ1_9GAMM</name>
<feature type="region of interest" description="Disordered" evidence="1">
    <location>
        <begin position="1"/>
        <end position="22"/>
    </location>
</feature>
<evidence type="ECO:0000256" key="1">
    <source>
        <dbReference type="SAM" id="MobiDB-lite"/>
    </source>
</evidence>
<dbReference type="Proteomes" id="UP000002770">
    <property type="component" value="Unassembled WGS sequence"/>
</dbReference>
<keyword evidence="3" id="KW-1185">Reference proteome</keyword>
<evidence type="ECO:0000313" key="3">
    <source>
        <dbReference type="Proteomes" id="UP000002770"/>
    </source>
</evidence>
<dbReference type="AlphaFoldDB" id="G9ESJ1"/>
<dbReference type="HOGENOM" id="CLU_3345265_0_0_6"/>
<dbReference type="InParanoid" id="G9ESJ1"/>
<dbReference type="EMBL" id="JH413843">
    <property type="protein sequence ID" value="EHL29972.1"/>
    <property type="molecule type" value="Genomic_DNA"/>
</dbReference>
<gene>
    <name evidence="2" type="ORF">LDG_8264</name>
</gene>
<reference evidence="2 3" key="1">
    <citation type="journal article" date="2011" name="BMC Genomics">
        <title>Insight into cross-talk between intra-amoebal pathogens.</title>
        <authorList>
            <person name="Gimenez G."/>
            <person name="Bertelli C."/>
            <person name="Moliner C."/>
            <person name="Robert C."/>
            <person name="Raoult D."/>
            <person name="Fournier P.E."/>
            <person name="Greub G."/>
        </authorList>
    </citation>
    <scope>NUCLEOTIDE SEQUENCE [LARGE SCALE GENOMIC DNA]</scope>
    <source>
        <strain evidence="2 3">LLAP12</strain>
    </source>
</reference>
<sequence>MTSPEQGAQHECSNNLSAPLGNSNRSLSIIILLPANL</sequence>
<protein>
    <submittedName>
        <fullName evidence="2">Uncharacterized protein</fullName>
    </submittedName>
</protein>
<accession>G9ESJ1</accession>
<evidence type="ECO:0000313" key="2">
    <source>
        <dbReference type="EMBL" id="EHL29972.1"/>
    </source>
</evidence>
<proteinExistence type="predicted"/>